<proteinExistence type="predicted"/>
<dbReference type="Proteomes" id="UP000215902">
    <property type="component" value="Unassembled WGS sequence"/>
</dbReference>
<feature type="region of interest" description="Disordered" evidence="1">
    <location>
        <begin position="377"/>
        <end position="430"/>
    </location>
</feature>
<dbReference type="STRING" id="282301.A0A267EXS1"/>
<feature type="region of interest" description="Disordered" evidence="1">
    <location>
        <begin position="105"/>
        <end position="132"/>
    </location>
</feature>
<dbReference type="EMBL" id="NIVC01001641">
    <property type="protein sequence ID" value="PAA65532.1"/>
    <property type="molecule type" value="Genomic_DNA"/>
</dbReference>
<reference evidence="3 4" key="1">
    <citation type="submission" date="2017-06" db="EMBL/GenBank/DDBJ databases">
        <title>A platform for efficient transgenesis in Macrostomum lignano, a flatworm model organism for stem cell research.</title>
        <authorList>
            <person name="Berezikov E."/>
        </authorList>
    </citation>
    <scope>NUCLEOTIDE SEQUENCE [LARGE SCALE GENOMIC DNA]</scope>
    <source>
        <strain evidence="3">DV1</strain>
        <tissue evidence="3">Whole organism</tissue>
    </source>
</reference>
<dbReference type="PROSITE" id="PS50097">
    <property type="entry name" value="BTB"/>
    <property type="match status" value="1"/>
</dbReference>
<feature type="non-terminal residue" evidence="3">
    <location>
        <position position="1"/>
    </location>
</feature>
<feature type="compositionally biased region" description="Acidic residues" evidence="1">
    <location>
        <begin position="445"/>
        <end position="464"/>
    </location>
</feature>
<feature type="domain" description="BTB" evidence="2">
    <location>
        <begin position="765"/>
        <end position="835"/>
    </location>
</feature>
<dbReference type="GO" id="GO:0005829">
    <property type="term" value="C:cytosol"/>
    <property type="evidence" value="ECO:0007669"/>
    <property type="project" value="TreeGrafter"/>
</dbReference>
<evidence type="ECO:0000259" key="2">
    <source>
        <dbReference type="PROSITE" id="PS50097"/>
    </source>
</evidence>
<evidence type="ECO:0000256" key="1">
    <source>
        <dbReference type="SAM" id="MobiDB-lite"/>
    </source>
</evidence>
<evidence type="ECO:0000313" key="3">
    <source>
        <dbReference type="EMBL" id="PAA65532.1"/>
    </source>
</evidence>
<dbReference type="OrthoDB" id="409642at2759"/>
<dbReference type="PANTHER" id="PTHR23312">
    <property type="entry name" value="ARMC5 ARMADILLO REPEAT-CONTAINING -RELATED"/>
    <property type="match status" value="1"/>
</dbReference>
<name>A0A267EXS1_9PLAT</name>
<comment type="caution">
    <text evidence="3">The sequence shown here is derived from an EMBL/GenBank/DDBJ whole genome shotgun (WGS) entry which is preliminary data.</text>
</comment>
<feature type="region of interest" description="Disordered" evidence="1">
    <location>
        <begin position="444"/>
        <end position="468"/>
    </location>
</feature>
<dbReference type="Gene3D" id="3.30.710.10">
    <property type="entry name" value="Potassium Channel Kv1.1, Chain A"/>
    <property type="match status" value="1"/>
</dbReference>
<protein>
    <recommendedName>
        <fullName evidence="2">BTB domain-containing protein</fullName>
    </recommendedName>
</protein>
<feature type="compositionally biased region" description="Acidic residues" evidence="1">
    <location>
        <begin position="407"/>
        <end position="417"/>
    </location>
</feature>
<dbReference type="InterPro" id="IPR011333">
    <property type="entry name" value="SKP1/BTB/POZ_sf"/>
</dbReference>
<dbReference type="SUPFAM" id="SSF54695">
    <property type="entry name" value="POZ domain"/>
    <property type="match status" value="1"/>
</dbReference>
<dbReference type="CDD" id="cd18186">
    <property type="entry name" value="BTB_POZ_ZBTB_KLHL-like"/>
    <property type="match status" value="1"/>
</dbReference>
<dbReference type="InterPro" id="IPR000210">
    <property type="entry name" value="BTB/POZ_dom"/>
</dbReference>
<sequence length="972" mass="102825">AMAGQLDSLLSSYSLLKSSGGPGASLVAKRRIHDLLRSAAPPVAMEASEQLVAMANADAEDTDDVEVYLSVRCLRLVTRLPGGPQRLAAAGACPHLLNKLAARLSRSPGQQPQSQPPKRQQQSAAQASKPAKSSASVITTAIIRLLGHLLPACSPEHLTADDLDCSPLVTVASAGLLGGDDSRLAFNCLAALCRCSAPGRQACLRAGFPACLARLLLLQLQADQPASQQRRGRRRLVRRSLAAYHRLCADPWSRVRLPAESDCHRVLIVALRCRFSWQVVRLTAMRCIACFAYDRRGLAELARWGLASALVATLTDEAAASTSAASSQAEAESLSSASNLASSKTAAAKSATKSAAAPKATTAISTCASPIYPTPPYSPAASSASSGSSSAASSGDSSSAASSASSDCDDDFADDPEDFHGVVRDDNDDDDFYDDDAASLFSEVVPEEEALGVDEADEAAEPDGEPVTLGDVEGAALHCLTQLASDSRLRPALLEPAATLRLLVDYLIARPHLRCWLLMRQLAGCQFALEPLISGGCVLALARRFDPDCRAAGATSGSLRAETASARCSGSCYELDQVLDRAAITAGSHFGLETLRSLSRFASSGRRPGLARLCALSLPCLLLRPGRPSDHRTDPTVTIATVESSTICRAHRATGFVARLFRLLRRSDEPEDAAADNAESPDAELAGLGLRRLLHLCLSRLGPPGQRLSDVVSSSLRLSSSTSCSAADIAWTLLLQRGSLQRQIQQDKLSSPTCQFGARIASEPADLLLTFPSSLDGDADSPLPSGLSCHRAALTARSDYFRALLAGSFAESGSTRIQLRDVDPPTVESVLHLAYGCANSGSACLHLQSGPFRRLADYLRLVACRRRFLLDLPSAAEAVLMRASFVYFSASPASSSSTVESPLSRLLTAASVFRDSELARLCLARLLASGRLGVELADVLTPDSRLAGMCEDRGRWLHDFLYSFCDAALAAL</sequence>
<dbReference type="GO" id="GO:0009653">
    <property type="term" value="P:anatomical structure morphogenesis"/>
    <property type="evidence" value="ECO:0007669"/>
    <property type="project" value="TreeGrafter"/>
</dbReference>
<feature type="compositionally biased region" description="Low complexity" evidence="1">
    <location>
        <begin position="379"/>
        <end position="406"/>
    </location>
</feature>
<dbReference type="AlphaFoldDB" id="A0A267EXS1"/>
<dbReference type="Pfam" id="PF00651">
    <property type="entry name" value="BTB"/>
    <property type="match status" value="1"/>
</dbReference>
<organism evidence="3 4">
    <name type="scientific">Macrostomum lignano</name>
    <dbReference type="NCBI Taxonomy" id="282301"/>
    <lineage>
        <taxon>Eukaryota</taxon>
        <taxon>Metazoa</taxon>
        <taxon>Spiralia</taxon>
        <taxon>Lophotrochozoa</taxon>
        <taxon>Platyhelminthes</taxon>
        <taxon>Rhabditophora</taxon>
        <taxon>Macrostomorpha</taxon>
        <taxon>Macrostomida</taxon>
        <taxon>Macrostomidae</taxon>
        <taxon>Macrostomum</taxon>
    </lineage>
</organism>
<keyword evidence="4" id="KW-1185">Reference proteome</keyword>
<evidence type="ECO:0000313" key="4">
    <source>
        <dbReference type="Proteomes" id="UP000215902"/>
    </source>
</evidence>
<gene>
    <name evidence="3" type="ORF">BOX15_Mlig017521g2</name>
</gene>
<dbReference type="PANTHER" id="PTHR23312:SF8">
    <property type="entry name" value="ARMADILLO REPEAT-CONTAINING PROTEIN 5"/>
    <property type="match status" value="1"/>
</dbReference>
<accession>A0A267EXS1</accession>